<evidence type="ECO:0000313" key="7">
    <source>
        <dbReference type="Proteomes" id="UP001107558"/>
    </source>
</evidence>
<dbReference type="Gene3D" id="3.40.720.10">
    <property type="entry name" value="Alkaline Phosphatase, subunit A"/>
    <property type="match status" value="1"/>
</dbReference>
<feature type="binding site" evidence="3">
    <location>
        <position position="169"/>
    </location>
    <ligand>
        <name>Mg(2+)</name>
        <dbReference type="ChEBI" id="CHEBI:18420"/>
    </ligand>
</feature>
<dbReference type="InterPro" id="IPR001952">
    <property type="entry name" value="Alkaline_phosphatase"/>
</dbReference>
<feature type="binding site" evidence="3">
    <location>
        <position position="366"/>
    </location>
    <ligand>
        <name>Zn(2+)</name>
        <dbReference type="ChEBI" id="CHEBI:29105"/>
        <label>2</label>
    </ligand>
</feature>
<dbReference type="Pfam" id="PF00245">
    <property type="entry name" value="Alk_phosphatase"/>
    <property type="match status" value="1"/>
</dbReference>
<feature type="binding site" evidence="3">
    <location>
        <position position="367"/>
    </location>
    <ligand>
        <name>Zn(2+)</name>
        <dbReference type="ChEBI" id="CHEBI:29105"/>
        <label>2</label>
    </ligand>
</feature>
<feature type="binding site" evidence="3">
    <location>
        <position position="60"/>
    </location>
    <ligand>
        <name>Mg(2+)</name>
        <dbReference type="ChEBI" id="CHEBI:18420"/>
    </ligand>
</feature>
<dbReference type="OrthoDB" id="5818554at2759"/>
<proteinExistence type="inferred from homology"/>
<dbReference type="InterPro" id="IPR017850">
    <property type="entry name" value="Alkaline_phosphatase_core_sf"/>
</dbReference>
<keyword evidence="3" id="KW-0862">Zinc</keyword>
<evidence type="ECO:0000256" key="2">
    <source>
        <dbReference type="PIRSR" id="PIRSR601952-1"/>
    </source>
</evidence>
<dbReference type="GO" id="GO:0046872">
    <property type="term" value="F:metal ion binding"/>
    <property type="evidence" value="ECO:0007669"/>
    <property type="project" value="UniProtKB-KW"/>
</dbReference>
<evidence type="ECO:0000256" key="3">
    <source>
        <dbReference type="PIRSR" id="PIRSR601952-2"/>
    </source>
</evidence>
<feature type="binding site" evidence="3">
    <location>
        <position position="448"/>
    </location>
    <ligand>
        <name>Zn(2+)</name>
        <dbReference type="ChEBI" id="CHEBI:29105"/>
        <label>2</label>
    </ligand>
</feature>
<comment type="cofactor">
    <cofactor evidence="3">
        <name>Mg(2+)</name>
        <dbReference type="ChEBI" id="CHEBI:18420"/>
    </cofactor>
    <text evidence="3">Binds 1 Mg(2+) ion.</text>
</comment>
<dbReference type="CDD" id="cd16012">
    <property type="entry name" value="ALP"/>
    <property type="match status" value="1"/>
</dbReference>
<evidence type="ECO:0000256" key="4">
    <source>
        <dbReference type="RuleBase" id="RU003946"/>
    </source>
</evidence>
<comment type="similarity">
    <text evidence="4">Belongs to the alkaline phosphatase family.</text>
</comment>
<protein>
    <recommendedName>
        <fullName evidence="1">alkaline phosphatase</fullName>
        <ecNumber evidence="1">3.1.3.1</ecNumber>
    </recommendedName>
</protein>
<comment type="caution">
    <text evidence="6">The sequence shown here is derived from an EMBL/GenBank/DDBJ whole genome shotgun (WGS) entry which is preliminary data.</text>
</comment>
<dbReference type="PANTHER" id="PTHR11596">
    <property type="entry name" value="ALKALINE PHOSPHATASE"/>
    <property type="match status" value="1"/>
</dbReference>
<sequence length="485" mass="53977">MKALFLLLGIISLGSCIVFDPPNKGETKYWHDYNMKFLKKVLNSQKPLKVAKNVILFVGDGMSFATITAGRILKGQMEGKSGEESEFIFEDFPHIGLAKTYGTNVQITDSALTATAIFSGIKTSFFAIGANNPTQNVQEKDRLKNIIDWAQEKGKRTGVVTNTKITDATPASAYAYSFSRLYECDSRIPENVKSIGFKNIAKQLVENEPGNKLNVIFGGGRDYLGVGSGKFCNNNLVTKYLNQFDNEKNVKFVKNTGELRAVDFSDVDHIMGLFADDHMDYESLRKKDLYGQPSLSEMTQSAIQILNNKYNENGFVLIIEGGLIDKAHHFNQAKFALEELVEMEKAIQIAKNMTSSEDTLIIVTADHAHSMLFHGYPSRGNDILGFANEGTNVPLFETLVYGNGPGYRYHLIKGSQTQFMPMENYTVQQRKDPSYMYKSMIPLDYSTHSGEDVGVYADGPGSFLIQRVFEQCYIGYAISVASCIG</sequence>
<dbReference type="EC" id="3.1.3.1" evidence="1"/>
<keyword evidence="7" id="KW-1185">Reference proteome</keyword>
<dbReference type="AlphaFoldDB" id="A0A9J6CGP5"/>
<keyword evidence="5" id="KW-0732">Signal</keyword>
<evidence type="ECO:0000313" key="6">
    <source>
        <dbReference type="EMBL" id="KAG5681000.1"/>
    </source>
</evidence>
<keyword evidence="3" id="KW-0479">Metal-binding</keyword>
<feature type="active site" description="Phosphoserine intermediate" evidence="2">
    <location>
        <position position="110"/>
    </location>
</feature>
<dbReference type="GO" id="GO:0004035">
    <property type="term" value="F:alkaline phosphatase activity"/>
    <property type="evidence" value="ECO:0007669"/>
    <property type="project" value="UniProtKB-EC"/>
</dbReference>
<dbReference type="PRINTS" id="PR00113">
    <property type="entry name" value="ALKPHPHTASE"/>
</dbReference>
<accession>A0A9J6CGP5</accession>
<feature type="binding site" evidence="3">
    <location>
        <position position="60"/>
    </location>
    <ligand>
        <name>Zn(2+)</name>
        <dbReference type="ChEBI" id="CHEBI:29105"/>
        <label>2</label>
    </ligand>
</feature>
<gene>
    <name evidence="6" type="ORF">PVAND_010470</name>
</gene>
<dbReference type="Proteomes" id="UP001107558">
    <property type="component" value="Chromosome 1"/>
</dbReference>
<evidence type="ECO:0000256" key="5">
    <source>
        <dbReference type="SAM" id="SignalP"/>
    </source>
</evidence>
<keyword evidence="3" id="KW-0460">Magnesium</keyword>
<dbReference type="EMBL" id="JADBJN010000001">
    <property type="protein sequence ID" value="KAG5681000.1"/>
    <property type="molecule type" value="Genomic_DNA"/>
</dbReference>
<feature type="binding site" evidence="3">
    <location>
        <position position="325"/>
    </location>
    <ligand>
        <name>Zn(2+)</name>
        <dbReference type="ChEBI" id="CHEBI:29105"/>
        <label>2</label>
    </ligand>
</feature>
<comment type="cofactor">
    <cofactor evidence="3">
        <name>Zn(2+)</name>
        <dbReference type="ChEBI" id="CHEBI:29105"/>
    </cofactor>
    <text evidence="3">Binds 2 Zn(2+) ions.</text>
</comment>
<dbReference type="PANTHER" id="PTHR11596:SF83">
    <property type="entry name" value="ALKALINE PHOSPHATASE 4"/>
    <property type="match status" value="1"/>
</dbReference>
<evidence type="ECO:0000256" key="1">
    <source>
        <dbReference type="ARBA" id="ARBA00012647"/>
    </source>
</evidence>
<dbReference type="PROSITE" id="PS51257">
    <property type="entry name" value="PROKAR_LIPOPROTEIN"/>
    <property type="match status" value="1"/>
</dbReference>
<organism evidence="6 7">
    <name type="scientific">Polypedilum vanderplanki</name>
    <name type="common">Sleeping chironomid midge</name>
    <dbReference type="NCBI Taxonomy" id="319348"/>
    <lineage>
        <taxon>Eukaryota</taxon>
        <taxon>Metazoa</taxon>
        <taxon>Ecdysozoa</taxon>
        <taxon>Arthropoda</taxon>
        <taxon>Hexapoda</taxon>
        <taxon>Insecta</taxon>
        <taxon>Pterygota</taxon>
        <taxon>Neoptera</taxon>
        <taxon>Endopterygota</taxon>
        <taxon>Diptera</taxon>
        <taxon>Nematocera</taxon>
        <taxon>Chironomoidea</taxon>
        <taxon>Chironomidae</taxon>
        <taxon>Chironominae</taxon>
        <taxon>Polypedilum</taxon>
        <taxon>Polypedilum</taxon>
    </lineage>
</organism>
<reference evidence="6" key="1">
    <citation type="submission" date="2021-03" db="EMBL/GenBank/DDBJ databases">
        <title>Chromosome level genome of the anhydrobiotic midge Polypedilum vanderplanki.</title>
        <authorList>
            <person name="Yoshida Y."/>
            <person name="Kikawada T."/>
            <person name="Gusev O."/>
        </authorList>
    </citation>
    <scope>NUCLEOTIDE SEQUENCE</scope>
    <source>
        <strain evidence="6">NIAS01</strain>
        <tissue evidence="6">Whole body or cell culture</tissue>
    </source>
</reference>
<name>A0A9J6CGP5_POLVA</name>
<dbReference type="SUPFAM" id="SSF53649">
    <property type="entry name" value="Alkaline phosphatase-like"/>
    <property type="match status" value="1"/>
</dbReference>
<feature type="binding site" evidence="3">
    <location>
        <position position="167"/>
    </location>
    <ligand>
        <name>Mg(2+)</name>
        <dbReference type="ChEBI" id="CHEBI:18420"/>
    </ligand>
</feature>
<feature type="chain" id="PRO_5039920577" description="alkaline phosphatase" evidence="5">
    <location>
        <begin position="17"/>
        <end position="485"/>
    </location>
</feature>
<feature type="binding site" evidence="3">
    <location>
        <position position="329"/>
    </location>
    <ligand>
        <name>Zn(2+)</name>
        <dbReference type="ChEBI" id="CHEBI:29105"/>
        <label>2</label>
    </ligand>
</feature>
<feature type="signal peptide" evidence="5">
    <location>
        <begin position="1"/>
        <end position="16"/>
    </location>
</feature>
<feature type="binding site" evidence="3">
    <location>
        <position position="320"/>
    </location>
    <ligand>
        <name>Mg(2+)</name>
        <dbReference type="ChEBI" id="CHEBI:18420"/>
    </ligand>
</feature>
<dbReference type="SMART" id="SM00098">
    <property type="entry name" value="alkPPc"/>
    <property type="match status" value="1"/>
</dbReference>